<dbReference type="AlphaFoldDB" id="A0A501W063"/>
<proteinExistence type="predicted"/>
<evidence type="ECO:0000313" key="2">
    <source>
        <dbReference type="EMBL" id="TPE42678.1"/>
    </source>
</evidence>
<protein>
    <submittedName>
        <fullName evidence="2">ABC transporter ATP-binding protein</fullName>
    </submittedName>
</protein>
<dbReference type="Proteomes" id="UP000316727">
    <property type="component" value="Unassembled WGS sequence"/>
</dbReference>
<feature type="signal peptide" evidence="1">
    <location>
        <begin position="1"/>
        <end position="24"/>
    </location>
</feature>
<dbReference type="EMBL" id="VFRQ01000010">
    <property type="protein sequence ID" value="TPE42678.1"/>
    <property type="molecule type" value="Genomic_DNA"/>
</dbReference>
<reference evidence="2 3" key="1">
    <citation type="submission" date="2019-06" db="EMBL/GenBank/DDBJ databases">
        <title>A novel bacterium of genus Pontibacter, isolated from marine sediment.</title>
        <authorList>
            <person name="Huang H."/>
            <person name="Mo K."/>
            <person name="Hu Y."/>
        </authorList>
    </citation>
    <scope>NUCLEOTIDE SEQUENCE [LARGE SCALE GENOMIC DNA]</scope>
    <source>
        <strain evidence="2 3">HB172049</strain>
    </source>
</reference>
<keyword evidence="2" id="KW-0067">ATP-binding</keyword>
<keyword evidence="2" id="KW-0547">Nucleotide-binding</keyword>
<dbReference type="OrthoDB" id="850234at2"/>
<gene>
    <name evidence="2" type="ORF">FJM65_16575</name>
</gene>
<comment type="caution">
    <text evidence="2">The sequence shown here is derived from an EMBL/GenBank/DDBJ whole genome shotgun (WGS) entry which is preliminary data.</text>
</comment>
<keyword evidence="1" id="KW-0732">Signal</keyword>
<organism evidence="2 3">
    <name type="scientific">Pontibacter mangrovi</name>
    <dbReference type="NCBI Taxonomy" id="2589816"/>
    <lineage>
        <taxon>Bacteria</taxon>
        <taxon>Pseudomonadati</taxon>
        <taxon>Bacteroidota</taxon>
        <taxon>Cytophagia</taxon>
        <taxon>Cytophagales</taxon>
        <taxon>Hymenobacteraceae</taxon>
        <taxon>Pontibacter</taxon>
    </lineage>
</organism>
<accession>A0A501W063</accession>
<dbReference type="GO" id="GO:0005524">
    <property type="term" value="F:ATP binding"/>
    <property type="evidence" value="ECO:0007669"/>
    <property type="project" value="UniProtKB-KW"/>
</dbReference>
<evidence type="ECO:0000256" key="1">
    <source>
        <dbReference type="SAM" id="SignalP"/>
    </source>
</evidence>
<dbReference type="RefSeq" id="WP_140622703.1">
    <property type="nucleotide sequence ID" value="NZ_VFRQ01000010.1"/>
</dbReference>
<keyword evidence="3" id="KW-1185">Reference proteome</keyword>
<feature type="chain" id="PRO_5021315571" evidence="1">
    <location>
        <begin position="25"/>
        <end position="226"/>
    </location>
</feature>
<evidence type="ECO:0000313" key="3">
    <source>
        <dbReference type="Proteomes" id="UP000316727"/>
    </source>
</evidence>
<sequence length="226" mass="25557">MKNACSAFALLCLLMLLPYSRVMAQDTEEATADPAHDRVLKLHPLQIGEVYFSYEKMRTDRVSNEFGLSYVYQAYFKSDDFLPEAVSVGGVHVRMAQRYYTSKKHDAVPFGFFHGPLFGYRFMVFEKNAFDRPFQDPADPDYRFVGRLYQNTLELNYQLGGQFLLGRKITLEVSGALGARLKYALAKGADELLPDHIIGHTLIAEDNSAIFVVPSPQLNVSLGYSF</sequence>
<name>A0A501W063_9BACT</name>